<dbReference type="EMBL" id="JBHSWA010000001">
    <property type="protein sequence ID" value="MFC6641339.1"/>
    <property type="molecule type" value="Genomic_DNA"/>
</dbReference>
<evidence type="ECO:0000313" key="2">
    <source>
        <dbReference type="Proteomes" id="UP001596403"/>
    </source>
</evidence>
<organism evidence="1 2">
    <name type="scientific">Sulfitobacter profundi</name>
    <dbReference type="NCBI Taxonomy" id="2679961"/>
    <lineage>
        <taxon>Bacteria</taxon>
        <taxon>Pseudomonadati</taxon>
        <taxon>Pseudomonadota</taxon>
        <taxon>Alphaproteobacteria</taxon>
        <taxon>Rhodobacterales</taxon>
        <taxon>Roseobacteraceae</taxon>
        <taxon>Sulfitobacter</taxon>
    </lineage>
</organism>
<comment type="caution">
    <text evidence="1">The sequence shown here is derived from an EMBL/GenBank/DDBJ whole genome shotgun (WGS) entry which is preliminary data.</text>
</comment>
<protein>
    <submittedName>
        <fullName evidence="1">Uncharacterized protein</fullName>
    </submittedName>
</protein>
<sequence length="95" mass="10089">MKLTFPDLDSAIGAAKDAGFSIGTPHRNEPIGLMHGSFHIAKWRSLHRCDRKLCHAVIHQSYPGEVTVVLQATCPKAPATALCTAAVAASPKEVA</sequence>
<name>A0ABW1YVT3_9RHOB</name>
<accession>A0ABW1YVT3</accession>
<dbReference type="RefSeq" id="WP_132447086.1">
    <property type="nucleotide sequence ID" value="NZ_JBHSWA010000001.1"/>
</dbReference>
<evidence type="ECO:0000313" key="1">
    <source>
        <dbReference type="EMBL" id="MFC6641339.1"/>
    </source>
</evidence>
<gene>
    <name evidence="1" type="ORF">ACFQAU_05840</name>
</gene>
<dbReference type="Proteomes" id="UP001596403">
    <property type="component" value="Unassembled WGS sequence"/>
</dbReference>
<keyword evidence="2" id="KW-1185">Reference proteome</keyword>
<reference evidence="2" key="1">
    <citation type="journal article" date="2019" name="Int. J. Syst. Evol. Microbiol.">
        <title>The Global Catalogue of Microorganisms (GCM) 10K type strain sequencing project: providing services to taxonomists for standard genome sequencing and annotation.</title>
        <authorList>
            <consortium name="The Broad Institute Genomics Platform"/>
            <consortium name="The Broad Institute Genome Sequencing Center for Infectious Disease"/>
            <person name="Wu L."/>
            <person name="Ma J."/>
        </authorList>
    </citation>
    <scope>NUCLEOTIDE SEQUENCE [LARGE SCALE GENOMIC DNA]</scope>
    <source>
        <strain evidence="2">NBRC 111368</strain>
    </source>
</reference>
<proteinExistence type="predicted"/>